<keyword evidence="4" id="KW-0769">Symport</keyword>
<dbReference type="Proteomes" id="UP001055712">
    <property type="component" value="Unassembled WGS sequence"/>
</dbReference>
<sequence length="597" mass="62593">MLGSRAHYAARPSRAAAFNLPLRRHSVLLVTAGSSHHHASEQSRTRAYPERRTSSFSTIRSPVLRSLARRTVPISRETLEERYGAPLLVGGKAASQQQQMSAISYVPTASQQRLPRLLQPQQQADAAAVEESPLARDALVLILLATAVSFVCSIDRAAMSVAILPMSDQFNWDDTVKGSVSSAFFAGYMITNLCGGFLATRYSAKHVLASGVVLWSLFTIATPAAAAGNLGELMLARAMMGVGEGVTYPSIQNLVRQRVPEQKRSRALAFIYSGHQLGTIGSYLLCPLLIAHLGWESVFGIFGALGFVWLAGWLPLVSDRYQPPAPAPKLVSGASSARGPAPGRAMAVIPAAAASAAVAEAPAAPAEQLRLQDVPWASFAANPAFWAIVAAQCTVSVGNVLAFSWLPTFYNQVYGVDVAGSAAYSVLPFVVTVLATNAGGWIADGLVNNGVIGKTHTRKLMQAIASLGPAVCLLQLAANHGGGEGAGGNVTDAVALVTAWCSLSGFSAAGYGSNHQDISKQYSGILYGLANGLASVAASASIYATGQVLHYTHDWSLVFEVAAGLNVVGALAYLKWASSDEQFATAAQPATTKAKVQ</sequence>
<dbReference type="Gene3D" id="1.20.1250.20">
    <property type="entry name" value="MFS general substrate transporter like domains"/>
    <property type="match status" value="2"/>
</dbReference>
<feature type="transmembrane region" description="Helical" evidence="9">
    <location>
        <begin position="384"/>
        <end position="406"/>
    </location>
</feature>
<feature type="transmembrane region" description="Helical" evidence="9">
    <location>
        <begin position="555"/>
        <end position="574"/>
    </location>
</feature>
<proteinExistence type="inferred from homology"/>
<dbReference type="EMBL" id="SIDB01000008">
    <property type="protein sequence ID" value="KAI3429337.1"/>
    <property type="molecule type" value="Genomic_DNA"/>
</dbReference>
<dbReference type="PANTHER" id="PTHR11662:SF446">
    <property type="entry name" value="SODIUM-DEPENDENT PHOSPHATE TRANSPORT PROTEIN 1, CHLOROPLASTIC"/>
    <property type="match status" value="1"/>
</dbReference>
<keyword evidence="5 9" id="KW-1133">Transmembrane helix</keyword>
<keyword evidence="2" id="KW-0813">Transport</keyword>
<feature type="transmembrane region" description="Helical" evidence="9">
    <location>
        <begin position="460"/>
        <end position="478"/>
    </location>
</feature>
<dbReference type="SUPFAM" id="SSF103473">
    <property type="entry name" value="MFS general substrate transporter"/>
    <property type="match status" value="1"/>
</dbReference>
<comment type="caution">
    <text evidence="11">The sequence shown here is derived from an EMBL/GenBank/DDBJ whole genome shotgun (WGS) entry which is preliminary data.</text>
</comment>
<evidence type="ECO:0000256" key="7">
    <source>
        <dbReference type="ARBA" id="ARBA00024362"/>
    </source>
</evidence>
<feature type="transmembrane region" description="Helical" evidence="9">
    <location>
        <begin position="179"/>
        <end position="200"/>
    </location>
</feature>
<name>A0A9D4YVV0_CHLVU</name>
<feature type="region of interest" description="Disordered" evidence="8">
    <location>
        <begin position="32"/>
        <end position="52"/>
    </location>
</feature>
<dbReference type="InterPro" id="IPR036259">
    <property type="entry name" value="MFS_trans_sf"/>
</dbReference>
<keyword evidence="12" id="KW-1185">Reference proteome</keyword>
<dbReference type="PROSITE" id="PS50850">
    <property type="entry name" value="MFS"/>
    <property type="match status" value="1"/>
</dbReference>
<evidence type="ECO:0000256" key="6">
    <source>
        <dbReference type="ARBA" id="ARBA00023136"/>
    </source>
</evidence>
<gene>
    <name evidence="11" type="ORF">D9Q98_005432</name>
</gene>
<feature type="transmembrane region" description="Helical" evidence="9">
    <location>
        <begin position="426"/>
        <end position="448"/>
    </location>
</feature>
<dbReference type="InterPro" id="IPR011701">
    <property type="entry name" value="MFS"/>
</dbReference>
<dbReference type="PANTHER" id="PTHR11662">
    <property type="entry name" value="SOLUTE CARRIER FAMILY 17"/>
    <property type="match status" value="1"/>
</dbReference>
<evidence type="ECO:0000256" key="4">
    <source>
        <dbReference type="ARBA" id="ARBA00022847"/>
    </source>
</evidence>
<feature type="compositionally biased region" description="Basic and acidic residues" evidence="8">
    <location>
        <begin position="38"/>
        <end position="52"/>
    </location>
</feature>
<dbReference type="PROSITE" id="PS00217">
    <property type="entry name" value="SUGAR_TRANSPORT_2"/>
    <property type="match status" value="1"/>
</dbReference>
<feature type="transmembrane region" description="Helical" evidence="9">
    <location>
        <begin position="138"/>
        <end position="159"/>
    </location>
</feature>
<reference evidence="11" key="1">
    <citation type="journal article" date="2019" name="Plant J.">
        <title>Chlorella vulgaris genome assembly and annotation reveals the molecular basis for metabolic acclimation to high light conditions.</title>
        <authorList>
            <person name="Cecchin M."/>
            <person name="Marcolungo L."/>
            <person name="Rossato M."/>
            <person name="Girolomoni L."/>
            <person name="Cosentino E."/>
            <person name="Cuine S."/>
            <person name="Li-Beisson Y."/>
            <person name="Delledonne M."/>
            <person name="Ballottari M."/>
        </authorList>
    </citation>
    <scope>NUCLEOTIDE SEQUENCE</scope>
    <source>
        <strain evidence="11">211/11P</strain>
    </source>
</reference>
<dbReference type="OrthoDB" id="2250022at2759"/>
<evidence type="ECO:0000256" key="8">
    <source>
        <dbReference type="SAM" id="MobiDB-lite"/>
    </source>
</evidence>
<reference evidence="11" key="2">
    <citation type="submission" date="2020-11" db="EMBL/GenBank/DDBJ databases">
        <authorList>
            <person name="Cecchin M."/>
            <person name="Marcolungo L."/>
            <person name="Rossato M."/>
            <person name="Girolomoni L."/>
            <person name="Cosentino E."/>
            <person name="Cuine S."/>
            <person name="Li-Beisson Y."/>
            <person name="Delledonne M."/>
            <person name="Ballottari M."/>
        </authorList>
    </citation>
    <scope>NUCLEOTIDE SEQUENCE</scope>
    <source>
        <strain evidence="11">211/11P</strain>
        <tissue evidence="11">Whole cell</tissue>
    </source>
</reference>
<evidence type="ECO:0000313" key="11">
    <source>
        <dbReference type="EMBL" id="KAI3429337.1"/>
    </source>
</evidence>
<evidence type="ECO:0000256" key="1">
    <source>
        <dbReference type="ARBA" id="ARBA00004141"/>
    </source>
</evidence>
<feature type="transmembrane region" description="Helical" evidence="9">
    <location>
        <begin position="207"/>
        <end position="228"/>
    </location>
</feature>
<accession>A0A9D4YVV0</accession>
<evidence type="ECO:0000259" key="10">
    <source>
        <dbReference type="PROSITE" id="PS50850"/>
    </source>
</evidence>
<dbReference type="InterPro" id="IPR020846">
    <property type="entry name" value="MFS_dom"/>
</dbReference>
<evidence type="ECO:0000256" key="9">
    <source>
        <dbReference type="SAM" id="Phobius"/>
    </source>
</evidence>
<evidence type="ECO:0000256" key="5">
    <source>
        <dbReference type="ARBA" id="ARBA00022989"/>
    </source>
</evidence>
<evidence type="ECO:0000313" key="12">
    <source>
        <dbReference type="Proteomes" id="UP001055712"/>
    </source>
</evidence>
<keyword evidence="6 9" id="KW-0472">Membrane</keyword>
<evidence type="ECO:0000256" key="2">
    <source>
        <dbReference type="ARBA" id="ARBA00022448"/>
    </source>
</evidence>
<feature type="transmembrane region" description="Helical" evidence="9">
    <location>
        <begin position="493"/>
        <end position="512"/>
    </location>
</feature>
<dbReference type="InterPro" id="IPR005829">
    <property type="entry name" value="Sugar_transporter_CS"/>
</dbReference>
<dbReference type="InterPro" id="IPR050382">
    <property type="entry name" value="MFS_Na/Anion_cotransporter"/>
</dbReference>
<feature type="domain" description="Major facilitator superfamily (MFS) profile" evidence="10">
    <location>
        <begin position="141"/>
        <end position="581"/>
    </location>
</feature>
<feature type="transmembrane region" description="Helical" evidence="9">
    <location>
        <begin position="297"/>
        <end position="316"/>
    </location>
</feature>
<keyword evidence="3 9" id="KW-0812">Transmembrane</keyword>
<protein>
    <recommendedName>
        <fullName evidence="10">Major facilitator superfamily (MFS) profile domain-containing protein</fullName>
    </recommendedName>
</protein>
<dbReference type="GO" id="GO:0015293">
    <property type="term" value="F:symporter activity"/>
    <property type="evidence" value="ECO:0007669"/>
    <property type="project" value="UniProtKB-KW"/>
</dbReference>
<feature type="transmembrane region" description="Helical" evidence="9">
    <location>
        <begin position="234"/>
        <end position="255"/>
    </location>
</feature>
<dbReference type="AlphaFoldDB" id="A0A9D4YVV0"/>
<feature type="transmembrane region" description="Helical" evidence="9">
    <location>
        <begin position="267"/>
        <end position="291"/>
    </location>
</feature>
<evidence type="ECO:0000256" key="3">
    <source>
        <dbReference type="ARBA" id="ARBA00022692"/>
    </source>
</evidence>
<dbReference type="FunFam" id="1.20.1250.20:FF:000003">
    <property type="entry name" value="Solute carrier family 17 member 3"/>
    <property type="match status" value="1"/>
</dbReference>
<comment type="subcellular location">
    <subcellularLocation>
        <location evidence="1">Membrane</location>
        <topology evidence="1">Multi-pass membrane protein</topology>
    </subcellularLocation>
</comment>
<feature type="transmembrane region" description="Helical" evidence="9">
    <location>
        <begin position="524"/>
        <end position="543"/>
    </location>
</feature>
<comment type="similarity">
    <text evidence="7">Belongs to the major facilitator superfamily. Sodium/anion cotransporter (TC 2.A.1.14) family.</text>
</comment>
<dbReference type="Pfam" id="PF07690">
    <property type="entry name" value="MFS_1"/>
    <property type="match status" value="1"/>
</dbReference>
<organism evidence="11 12">
    <name type="scientific">Chlorella vulgaris</name>
    <name type="common">Green alga</name>
    <dbReference type="NCBI Taxonomy" id="3077"/>
    <lineage>
        <taxon>Eukaryota</taxon>
        <taxon>Viridiplantae</taxon>
        <taxon>Chlorophyta</taxon>
        <taxon>core chlorophytes</taxon>
        <taxon>Trebouxiophyceae</taxon>
        <taxon>Chlorellales</taxon>
        <taxon>Chlorellaceae</taxon>
        <taxon>Chlorella clade</taxon>
        <taxon>Chlorella</taxon>
    </lineage>
</organism>
<dbReference type="GO" id="GO:0016020">
    <property type="term" value="C:membrane"/>
    <property type="evidence" value="ECO:0007669"/>
    <property type="project" value="UniProtKB-SubCell"/>
</dbReference>